<gene>
    <name evidence="1" type="ORF">SS1G_09457</name>
</gene>
<protein>
    <submittedName>
        <fullName evidence="1">Uncharacterized protein</fullName>
    </submittedName>
</protein>
<dbReference type="AlphaFoldDB" id="A7EVU8"/>
<dbReference type="KEGG" id="ssl:SS1G_09457"/>
<sequence>MLKANLKGLKNIKLLKNGKTQDTGSLAINYHGLLADTKTHIEICLGLQLTNLLVVGEAGLCRYKLKSRDTCIYFEEGSGEYGMWKEAFEACRHSLVVSESGSYHQPIVSKMSVEPIKRC</sequence>
<organism evidence="1 2">
    <name type="scientific">Sclerotinia sclerotiorum (strain ATCC 18683 / 1980 / Ss-1)</name>
    <name type="common">White mold</name>
    <name type="synonym">Whetzelinia sclerotiorum</name>
    <dbReference type="NCBI Taxonomy" id="665079"/>
    <lineage>
        <taxon>Eukaryota</taxon>
        <taxon>Fungi</taxon>
        <taxon>Dikarya</taxon>
        <taxon>Ascomycota</taxon>
        <taxon>Pezizomycotina</taxon>
        <taxon>Leotiomycetes</taxon>
        <taxon>Helotiales</taxon>
        <taxon>Sclerotiniaceae</taxon>
        <taxon>Sclerotinia</taxon>
    </lineage>
</organism>
<evidence type="ECO:0000313" key="1">
    <source>
        <dbReference type="EMBL" id="EDN93590.1"/>
    </source>
</evidence>
<dbReference type="HOGENOM" id="CLU_2062880_0_0_1"/>
<dbReference type="EMBL" id="CH476633">
    <property type="protein sequence ID" value="EDN93590.1"/>
    <property type="molecule type" value="Genomic_DNA"/>
</dbReference>
<keyword evidence="2" id="KW-1185">Reference proteome</keyword>
<dbReference type="GeneID" id="5485794"/>
<dbReference type="Proteomes" id="UP000001312">
    <property type="component" value="Unassembled WGS sequence"/>
</dbReference>
<proteinExistence type="predicted"/>
<dbReference type="InParanoid" id="A7EVU8"/>
<accession>A7EVU8</accession>
<reference evidence="2" key="1">
    <citation type="journal article" date="2011" name="PLoS Genet.">
        <title>Genomic analysis of the necrotrophic fungal pathogens Sclerotinia sclerotiorum and Botrytis cinerea.</title>
        <authorList>
            <person name="Amselem J."/>
            <person name="Cuomo C.A."/>
            <person name="van Kan J.A."/>
            <person name="Viaud M."/>
            <person name="Benito E.P."/>
            <person name="Couloux A."/>
            <person name="Coutinho P.M."/>
            <person name="de Vries R.P."/>
            <person name="Dyer P.S."/>
            <person name="Fillinger S."/>
            <person name="Fournier E."/>
            <person name="Gout L."/>
            <person name="Hahn M."/>
            <person name="Kohn L."/>
            <person name="Lapalu N."/>
            <person name="Plummer K.M."/>
            <person name="Pradier J.M."/>
            <person name="Quevillon E."/>
            <person name="Sharon A."/>
            <person name="Simon A."/>
            <person name="ten Have A."/>
            <person name="Tudzynski B."/>
            <person name="Tudzynski P."/>
            <person name="Wincker P."/>
            <person name="Andrew M."/>
            <person name="Anthouard V."/>
            <person name="Beever R.E."/>
            <person name="Beffa R."/>
            <person name="Benoit I."/>
            <person name="Bouzid O."/>
            <person name="Brault B."/>
            <person name="Chen Z."/>
            <person name="Choquer M."/>
            <person name="Collemare J."/>
            <person name="Cotton P."/>
            <person name="Danchin E.G."/>
            <person name="Da Silva C."/>
            <person name="Gautier A."/>
            <person name="Giraud C."/>
            <person name="Giraud T."/>
            <person name="Gonzalez C."/>
            <person name="Grossetete S."/>
            <person name="Guldener U."/>
            <person name="Henrissat B."/>
            <person name="Howlett B.J."/>
            <person name="Kodira C."/>
            <person name="Kretschmer M."/>
            <person name="Lappartient A."/>
            <person name="Leroch M."/>
            <person name="Levis C."/>
            <person name="Mauceli E."/>
            <person name="Neuveglise C."/>
            <person name="Oeser B."/>
            <person name="Pearson M."/>
            <person name="Poulain J."/>
            <person name="Poussereau N."/>
            <person name="Quesneville H."/>
            <person name="Rascle C."/>
            <person name="Schumacher J."/>
            <person name="Segurens B."/>
            <person name="Sexton A."/>
            <person name="Silva E."/>
            <person name="Sirven C."/>
            <person name="Soanes D.M."/>
            <person name="Talbot N.J."/>
            <person name="Templeton M."/>
            <person name="Yandava C."/>
            <person name="Yarden O."/>
            <person name="Zeng Q."/>
            <person name="Rollins J.A."/>
            <person name="Lebrun M.H."/>
            <person name="Dickman M."/>
        </authorList>
    </citation>
    <scope>NUCLEOTIDE SEQUENCE [LARGE SCALE GENOMIC DNA]</scope>
    <source>
        <strain evidence="2">ATCC 18683 / 1980 / Ss-1</strain>
    </source>
</reference>
<dbReference type="RefSeq" id="XP_001589735.1">
    <property type="nucleotide sequence ID" value="XM_001589685.1"/>
</dbReference>
<name>A7EVU8_SCLS1</name>
<evidence type="ECO:0000313" key="2">
    <source>
        <dbReference type="Proteomes" id="UP000001312"/>
    </source>
</evidence>